<feature type="compositionally biased region" description="Acidic residues" evidence="1">
    <location>
        <begin position="146"/>
        <end position="161"/>
    </location>
</feature>
<keyword evidence="5" id="KW-1185">Reference proteome</keyword>
<feature type="compositionally biased region" description="Low complexity" evidence="1">
    <location>
        <begin position="532"/>
        <end position="547"/>
    </location>
</feature>
<organism evidence="2">
    <name type="scientific">Cladocopium goreaui</name>
    <dbReference type="NCBI Taxonomy" id="2562237"/>
    <lineage>
        <taxon>Eukaryota</taxon>
        <taxon>Sar</taxon>
        <taxon>Alveolata</taxon>
        <taxon>Dinophyceae</taxon>
        <taxon>Suessiales</taxon>
        <taxon>Symbiodiniaceae</taxon>
        <taxon>Cladocopium</taxon>
    </lineage>
</organism>
<sequence>MTIPSSKFYELAQHLQKMKGRIVYRGDCAKDEHGLAQEGDTWCLGCSSLEHSLGLLRQGWRNQGLRAVAEEALLSSARLCRAFSNLDHSLATTGAGQESRAPAATAKSRGGRPRSSRSPRRDTRPAIPRSPARAANAERGSASPPESEESDFDEDEEEEERVEAPITEVKREDWGSERPPEPEGPPPSRPHSSRTDRKARDHQGEDKPRKRHSGRDSGHKKRRRGGTKHQRRHKDIKALLRLPIAVFGRAMAELEEEERSASPLPGEVGYAERVRAALDASPKPSTPQEYNLTEAAFWRHRHVPAGSVIEFTSLGEDGASPEGLVALQVLSIESDLDGIWLEVRVLGAEQDEVKKDMQKYFKSNRRQVHLCTHTSTGRCKLAAEPGWHLAEFKWYPAGDYVAPFLSAHARKKVKEGPRLELEATGRSGRKSVAADNGASAPPSLTEKRLDALRGASRRVTFGNPGAPPPSSLPPAGGPDGRRAGILRKPGAGSVALALCPANGDKVKTETIDLTSSRDRSESASRRRKRKSVGVALAKAAATQQQVAAKKEKSRSSKKRKKKRRKKRKSSDEEDTDYSSSSESSSLLPPLKRRSQKEPGSVLRLLEAQAYEFLAKDGVVDALEDDAEPVQRPKLVTYYQLALRPAMDPHGRDSKELALLCRSLDLLREGKLDALADLLAARLIAVETATRQGWPVARHLEIATNEEEGTAPAHILLAAQRHGKQVEKAGGKGSWSRATTWVSEWHADPRPKGRCKRGQEGHGGGAVIGPPPMALADSAEGEQAVDGGRISAEAGCDASSKDRRAGSMQPCAEHDGNSNCTFTATAVAEAISPRAMADYGRFEGNSSCTLTEAVAAEVNLPQAAADYEGWLFNLGQVDNLKQFGILLAWGVREGFSLLSLPSAGPQQLAGRKAHSGELFPLPVAWPSEFSRTWRDNYASSSLDFSVECWVACTAVALNNLYGCSAHLTERRPGKVHAAALRNLRDKVKRFLLGEGSRDFTFEQVVADLKEKKVSYTGEEVHIEKGAEMEVFELLEERGVITWLPESEVFRDETGVIHGDVQLLPNGTSWIPLVVSEGEELRVSQGDMAAAFYLYSVPAAWQPFFCFNYKVEGERIRKTAGQFYRPCCRVLPMGWSSSVGIMQQLSREILLTQGLPGELELHKGTPAPVWFTKTIAEASEARAWWQVYLDNFMSAECSKSTYEGLDASLQGKAMSAWHATGVLTADDKQVISAVTAVELGIRLDGRLGLLGASPERLFKTALATVHVLQKHGGSVKDAQIILGRWVFILQFRRAAMAVLSHSWETIETPWASKSKVNLMLKELQMLMCLGPVIQTDMRCEYDDMVTCSDASETGGAAARSAGLSWSGHSLTNALQNRGRQPILCPILVVSLFNGVGGAFRIYDILGVRPLGKIAVEINKEASRVTRTAWPDVEEYLDVNLLTKDDVRAWANRYGRAEEVHVWGGFPCVHLSRVRAFRQNLAGQGSNLFWKLLTVLGWIREVFGVTARVKCCIENVASMDEAARREISAELDIQPIKLELYAMEDLTLWQEGDYIRAYVHAGTLEDHQWIRPGWRWPGGTALPGKFPTFMKSIPRRAPPPFPAGLAKTDAEARGRWEADQFRFPPYQYQAKFLLVHDTAPPRLLDASERELLLGLGPGHTASCKSASAAKASWTAYEDCRKSQCGDSFAIPSFAIMGAAMCAEWLPRMKPSHIINRMGLAPGASAHPCEAVPLTRWLAYGPDPTPRFNPDILVRHLGLQVNQTGSDVRLLTGEPMSRRGAHGSLRAWWWQWKNLFKVRWIAPSHINYLEMKMILLTLLWKLRDVSRLNKRWLHLEDSMVCLYILAKGRTSSRLLQPLSKRIGALQLFAGVSVLHGHVTSLENPTDRGSRA</sequence>
<feature type="compositionally biased region" description="Basic and acidic residues" evidence="1">
    <location>
        <begin position="509"/>
        <end position="524"/>
    </location>
</feature>
<comment type="caution">
    <text evidence="2">The sequence shown here is derived from an EMBL/GenBank/DDBJ whole genome shotgun (WGS) entry which is preliminary data.</text>
</comment>
<evidence type="ECO:0000313" key="5">
    <source>
        <dbReference type="Proteomes" id="UP001152797"/>
    </source>
</evidence>
<reference evidence="2" key="1">
    <citation type="submission" date="2022-10" db="EMBL/GenBank/DDBJ databases">
        <authorList>
            <person name="Chen Y."/>
            <person name="Dougan E. K."/>
            <person name="Chan C."/>
            <person name="Rhodes N."/>
            <person name="Thang M."/>
        </authorList>
    </citation>
    <scope>NUCLEOTIDE SEQUENCE</scope>
</reference>
<feature type="compositionally biased region" description="Basic residues" evidence="1">
    <location>
        <begin position="209"/>
        <end position="235"/>
    </location>
</feature>
<evidence type="ECO:0000313" key="3">
    <source>
        <dbReference type="EMBL" id="CAL1133650.1"/>
    </source>
</evidence>
<feature type="compositionally biased region" description="Low complexity" evidence="1">
    <location>
        <begin position="125"/>
        <end position="145"/>
    </location>
</feature>
<dbReference type="EMBL" id="CAMXCT010000548">
    <property type="protein sequence ID" value="CAI3980275.1"/>
    <property type="molecule type" value="Genomic_DNA"/>
</dbReference>
<name>A0A9P1BXB5_9DINO</name>
<feature type="compositionally biased region" description="Basic residues" evidence="1">
    <location>
        <begin position="555"/>
        <end position="568"/>
    </location>
</feature>
<proteinExistence type="predicted"/>
<feature type="compositionally biased region" description="Basic and acidic residues" evidence="1">
    <location>
        <begin position="193"/>
        <end position="208"/>
    </location>
</feature>
<feature type="region of interest" description="Disordered" evidence="1">
    <location>
        <begin position="509"/>
        <end position="597"/>
    </location>
</feature>
<dbReference type="Gene3D" id="3.40.50.150">
    <property type="entry name" value="Vaccinia Virus protein VP39"/>
    <property type="match status" value="1"/>
</dbReference>
<evidence type="ECO:0000256" key="1">
    <source>
        <dbReference type="SAM" id="MobiDB-lite"/>
    </source>
</evidence>
<feature type="compositionally biased region" description="Basic residues" evidence="1">
    <location>
        <begin position="109"/>
        <end position="118"/>
    </location>
</feature>
<evidence type="ECO:0000313" key="2">
    <source>
        <dbReference type="EMBL" id="CAI3980275.1"/>
    </source>
</evidence>
<evidence type="ECO:0000313" key="4">
    <source>
        <dbReference type="EMBL" id="CAL4767587.1"/>
    </source>
</evidence>
<dbReference type="EMBL" id="CAMXCT030000548">
    <property type="protein sequence ID" value="CAL4767587.1"/>
    <property type="molecule type" value="Genomic_DNA"/>
</dbReference>
<dbReference type="EMBL" id="CAMXCT020000548">
    <property type="protein sequence ID" value="CAL1133650.1"/>
    <property type="molecule type" value="Genomic_DNA"/>
</dbReference>
<reference evidence="3" key="2">
    <citation type="submission" date="2024-04" db="EMBL/GenBank/DDBJ databases">
        <authorList>
            <person name="Chen Y."/>
            <person name="Shah S."/>
            <person name="Dougan E. K."/>
            <person name="Thang M."/>
            <person name="Chan C."/>
        </authorList>
    </citation>
    <scope>NUCLEOTIDE SEQUENCE [LARGE SCALE GENOMIC DNA]</scope>
</reference>
<dbReference type="Proteomes" id="UP001152797">
    <property type="component" value="Unassembled WGS sequence"/>
</dbReference>
<feature type="compositionally biased region" description="Pro residues" evidence="1">
    <location>
        <begin position="465"/>
        <end position="476"/>
    </location>
</feature>
<dbReference type="SUPFAM" id="SSF53335">
    <property type="entry name" value="S-adenosyl-L-methionine-dependent methyltransferases"/>
    <property type="match status" value="1"/>
</dbReference>
<feature type="region of interest" description="Disordered" evidence="1">
    <location>
        <begin position="416"/>
        <end position="486"/>
    </location>
</feature>
<accession>A0A9P1BXB5</accession>
<gene>
    <name evidence="2" type="ORF">C1SCF055_LOCUS8159</name>
</gene>
<feature type="region of interest" description="Disordered" evidence="1">
    <location>
        <begin position="91"/>
        <end position="237"/>
    </location>
</feature>
<dbReference type="InterPro" id="IPR029063">
    <property type="entry name" value="SAM-dependent_MTases_sf"/>
</dbReference>
<protein>
    <submittedName>
        <fullName evidence="4">DNA (Cytosine-5)-methyltransferase 3B (Dnmt3b) (DNA methyltransferase HsaIIIB) (DNA MTase HsaIIIB) (M.HsaIIIB)</fullName>
    </submittedName>
</protein>
<feature type="compositionally biased region" description="Basic and acidic residues" evidence="1">
    <location>
        <begin position="168"/>
        <end position="181"/>
    </location>
</feature>
<dbReference type="OrthoDB" id="641149at2759"/>